<feature type="transmembrane region" description="Helical" evidence="12">
    <location>
        <begin position="433"/>
        <end position="451"/>
    </location>
</feature>
<evidence type="ECO:0000256" key="7">
    <source>
        <dbReference type="ARBA" id="ARBA00022692"/>
    </source>
</evidence>
<evidence type="ECO:0000256" key="6">
    <source>
        <dbReference type="ARBA" id="ARBA00022679"/>
    </source>
</evidence>
<keyword evidence="14" id="KW-1185">Reference proteome</keyword>
<evidence type="ECO:0000256" key="11">
    <source>
        <dbReference type="ARBA" id="ARBA00032997"/>
    </source>
</evidence>
<comment type="similarity">
    <text evidence="3">Belongs to the PIGM family.</text>
</comment>
<dbReference type="GO" id="GO:0051751">
    <property type="term" value="F:alpha-1,4-mannosyltransferase activity"/>
    <property type="evidence" value="ECO:0007669"/>
    <property type="project" value="InterPro"/>
</dbReference>
<feature type="transmembrane region" description="Helical" evidence="12">
    <location>
        <begin position="358"/>
        <end position="386"/>
    </location>
</feature>
<evidence type="ECO:0000256" key="8">
    <source>
        <dbReference type="ARBA" id="ARBA00022824"/>
    </source>
</evidence>
<dbReference type="OrthoDB" id="1741594at2759"/>
<keyword evidence="10 12" id="KW-0472">Membrane</keyword>
<dbReference type="UniPathway" id="UPA00196"/>
<reference evidence="13" key="1">
    <citation type="submission" date="2013-12" db="EMBL/GenBank/DDBJ databases">
        <authorList>
            <person name="Omoto C.K."/>
            <person name="Sibley D."/>
            <person name="Venepally P."/>
            <person name="Hadjithomas M."/>
            <person name="Karamycheva S."/>
            <person name="Brunk B."/>
            <person name="Roos D."/>
            <person name="Caler E."/>
            <person name="Lorenzi H."/>
        </authorList>
    </citation>
    <scope>NUCLEOTIDE SEQUENCE</scope>
</reference>
<comment type="caution">
    <text evidence="13">The sequence shown here is derived from an EMBL/GenBank/DDBJ whole genome shotgun (WGS) entry which is preliminary data.</text>
</comment>
<dbReference type="eggNOG" id="KOG3893">
    <property type="taxonomic scope" value="Eukaryota"/>
</dbReference>
<name>A0A023BCG7_GRENI</name>
<feature type="transmembrane region" description="Helical" evidence="12">
    <location>
        <begin position="90"/>
        <end position="110"/>
    </location>
</feature>
<evidence type="ECO:0000256" key="9">
    <source>
        <dbReference type="ARBA" id="ARBA00022989"/>
    </source>
</evidence>
<proteinExistence type="inferred from homology"/>
<dbReference type="InterPro" id="IPR007704">
    <property type="entry name" value="PIG-M"/>
</dbReference>
<keyword evidence="5 13" id="KW-0328">Glycosyltransferase</keyword>
<dbReference type="EMBL" id="AFNH02000111">
    <property type="protein sequence ID" value="EZG83075.1"/>
    <property type="molecule type" value="Genomic_DNA"/>
</dbReference>
<sequence>MCLLEPGVWHGGLWKSNESDWSLQFTDIDYAVFVGGQEASLRPHYGLPNGNLPAFDSFLTTPNPYGRVTYRYTPLMALLTYPNWLFGDSAGKYVFCILNFVTFHYIKRILRLFHVAPVPERILMALVTLNPVIIQVAARGNSDAIMTSLVAATIYYYLRKRYLLAACLHGLSIHMKMYPILFTVPLVIGMNSWTDPRQVISHVVGHSSKKANGLELATLESDRTATGWFALYEASQNRRLTLRTRLTYAFILATRIAFWPLWIGLEWAKRLTTDQWLFGFLSVAVGFGLTAIVYFRYGWVALYEGFLYHFVRHDHRHNMAVVSTWATLITPRRYYGFKLPTLLGALPMKILLTIGNKLLVILSGLVLVHISVPLALFVQVLLFVAFNGVVTVQYFVWYMSLLPLAIATAPKWRSTYQGKTTNWRECLRLLKPLLTVWLPLWLTAILSWVLFSDWFEHRARGDAGVATAVGLVTSNKESLMLSKYGLNALAELLTPPKIKYRENALEAFYIDDGGVISALNSLASKLKTPQHDEQAEAIAKILKAIFEAAEEYESLNVQGALAKTPVAKVLSSLAAVGIQVEGVLTPLIYSVDKAANYDLISGAEAEPIAEGIASSLKEAEGISAETKGTAVLALCGIGNRNPGVVPKLAQAGVPSIAADYLESCNFKDKAEQGKAETCLRFLGQANNDYLKANETIEEKCRLCHKLAPAIDCNNKKISNLACKATSALFTDEEFFDALNTVGSPDADMPSRLQAYAVLGALAADTSYAQKIVDAGGIPSLLAALENSAANLASGENREQELSGVNSVLTLLTRIAQSGQDQVMLDNGLLDTLDNTLAQLDLSLDGPVAARLAGVLAAVCTNETVAQEAESRGLLSKILNLIQENCMNEDFQYGALEFIDQISTYASLVPSLINSSAFEILLTASQYHLDADRYQSACLRALVNLSTSVADVSYAAQDGGFDALAKSLAAAAGDVSLARLALDVLWNVSASANAESAMANENLIAAICLAIYVLNDPGITQLGKEILETVCTSDILVAIAGNGALANWRADPLEALKQVASCSVLCSIPGVGTPEAMDASVNATLGVSADMLSAEEETVFESAALRTALPLGDKAGAALFLAGLKVSGSVFSFAPPSLVDSRIGELSSNLADSGLARIILAEPTKESVLIEGLSGLAAVTQAGKVNDPAAVTAVVQACLRCHSTFEEFRHVSLATQEALGGVLKGPGAQQALELDAPVAIVNFTKRSKFQANSLLQGLVNIRYQIVNAEGALPIFKREGTLPVVLAAVRAHGANAKVREEAGRVIPLLMDMAEAEAAGARIVQELQTAHGKGEAGEGDMVNTLVEARGLCMSRDVARVVGRLGGAELLSTIANNRENHSEAKRDQITSEAMGVVGALASTIAPKLRQQDFFKTSAWLLQEESKVPTVEGIESSAFAARQLFGEDKDADAAYMYSTVTTCCQALNEHGDSAGVVDQCGRLLKSIAQDPRTRHLATSEEMKQALVDAAQRLPTERDRRALLALLAGGLAAGNADLSSLVLQHIDLALLSGLLDNPTEGPLALQVLEGLGHAGGELRDNWDQQTEDSTLVTTVQQVIELIGSAEDDPDTIAGAIAGFNALTRAGKDTATSKLAMSPVLSALVSKYEGSHAGFREAVNNLYSNLPPVGTEMQGYIRAAIDAYNGSDMTGMNRNLMLIVAALRAPIQDPEVNMAEMPELLQCLTAMGAGPGADKNAAGMGVKIMSQLAQKYEDNPFGYVTLMENNCHQVLLSVDNKSSTLSSRGPSVKAASEAMTYMALNPDWRETFLEAHLATPIELSILEDFDREPDVKGSVVKLLDAILGGPPSPFVDALFENAEWKEKVTQMIVSEAQQGKGDMAKLFRLLEGVARSGVPTGLGDALMTAVDALINQLNDSDNVDSETGASVMNFADAINDIENALGREKGYALLEALSRKLAGMDDKGDIVKGRYFVKIKELIASDGPEAITMKLLDTLGDCLDAAQGNIQSILSPLEEGLHGDPETVALTHSVIETQQVHERIMQTNNEETPPIFNETESLNQYLRVLNDQLDDPVFKTKFVDMDALHQKLAQIDQNATKDAETEHLLDTIQQKLAEIVNEDGDVISIDFRNGNVIKNLEVKHLEGAPPPEELTVRKVYGYLKKRLVDEQEISPFKDQDPILMQWFEFVWGRLNEYSADERLTKEMFRGDECKWGCLCWELWLENDYDLCDSVLEWNVHDTICVTNLIAAQQTGAYKDVEICTPASSALSAIALKTTPGGRTVADLEGIAETLQYNIRVCLDDEVVYNRQDHMIPRLKAVERVAVDRRVFPDPGIQEVMLECWDRYDEGTYGNPLLRQLYRAMRRALHPNHVDLIKKQDVCRRLVDELKKNKDPTVLIDGFFLLGILAGFPACRDLIGKANGVEESLIVLRDHLSDAPNVGVVTNVLSALGNIVLDHRGNDDAFVRLDGLKTVVWVLNNRSQNYPEMNAAAALVANSSYRRDDIKALYGSSRVGGPAALTSAIVSYDGNDSEHAYRALTALFKAIANLALYTPNIDPIVDNGLAEAYYAILTQAEVIPDRVISASLLTLANITQEYVPRISAKFQPILAPLIVAGRSESRQDATLIALILDSIASLCRLEENAAAITESDGAGYVLSALTDWGSYSPEVLKSGVQALGQISKTTENIEAILSYDGLTLVTTILNGEYFPAESEENAENAVPDVLKQEIAALCFRCLRKLMAGYQWPETFGAYCQAGGISTWVWWLEQLCQGSDPSSAIITEALAVGAGLVKILSTPEADHSSQVYTLLHGQPLEEAGGGSGYGPTDRQEDPTFVDQMGLDVYTLGSAMHRTSVLMEVEASRQNARAFTPALYLLCMFVSYVPYVPGALESLLEGDQQYVMEAVDHNMSLTIESVGEQTDEAWELIAQLVMNGAYTWGSPAFDEQLRQSYKSVQKMMDKQPKHIRKGVERFFGVWKSLGPDTAQPYVQLHPDADRLTSWHREAYPNGVQDLAYKDELRKGGICEIVDEATKEKVGVFWRANQTLRHLQWRKQSEAGVSSGAAEEPAAATGKIRKRDKLKGLLTRMASMGQADTEAPVKAANIDLGTLEFTSQLPAGRVRFSKGAETSAFKAYGVGGVSGVSPDKCISILGPPTAENPAGEELSMVFGSKKERDYILLMFTEWRHALANQ</sequence>
<dbReference type="InterPro" id="IPR016024">
    <property type="entry name" value="ARM-type_fold"/>
</dbReference>
<feature type="transmembrane region" description="Helical" evidence="12">
    <location>
        <begin position="246"/>
        <end position="265"/>
    </location>
</feature>
<feature type="transmembrane region" description="Helical" evidence="12">
    <location>
        <begin position="392"/>
        <end position="412"/>
    </location>
</feature>
<dbReference type="Pfam" id="PF05007">
    <property type="entry name" value="Mannosyl_trans"/>
    <property type="match status" value="2"/>
</dbReference>
<keyword evidence="8" id="KW-0256">Endoplasmic reticulum</keyword>
<evidence type="ECO:0000256" key="5">
    <source>
        <dbReference type="ARBA" id="ARBA00022676"/>
    </source>
</evidence>
<gene>
    <name evidence="13" type="ORF">GNI_015210</name>
</gene>
<evidence type="ECO:0000313" key="13">
    <source>
        <dbReference type="EMBL" id="EZG83075.1"/>
    </source>
</evidence>
<dbReference type="Gene3D" id="1.25.10.10">
    <property type="entry name" value="Leucine-rich Repeat Variant"/>
    <property type="match status" value="2"/>
</dbReference>
<dbReference type="GeneID" id="22910820"/>
<feature type="transmembrane region" description="Helical" evidence="12">
    <location>
        <begin position="277"/>
        <end position="297"/>
    </location>
</feature>
<evidence type="ECO:0000256" key="4">
    <source>
        <dbReference type="ARBA" id="ARBA00022502"/>
    </source>
</evidence>
<dbReference type="GO" id="GO:0005789">
    <property type="term" value="C:endoplasmic reticulum membrane"/>
    <property type="evidence" value="ECO:0007669"/>
    <property type="project" value="UniProtKB-SubCell"/>
</dbReference>
<dbReference type="PANTHER" id="PTHR12886">
    <property type="entry name" value="PIG-M MANNOSYLTRANSFERASE"/>
    <property type="match status" value="1"/>
</dbReference>
<dbReference type="Proteomes" id="UP000019763">
    <property type="component" value="Unassembled WGS sequence"/>
</dbReference>
<evidence type="ECO:0000256" key="10">
    <source>
        <dbReference type="ARBA" id="ARBA00023136"/>
    </source>
</evidence>
<evidence type="ECO:0000256" key="12">
    <source>
        <dbReference type="SAM" id="Phobius"/>
    </source>
</evidence>
<accession>A0A023BCG7</accession>
<dbReference type="GO" id="GO:0006506">
    <property type="term" value="P:GPI anchor biosynthetic process"/>
    <property type="evidence" value="ECO:0007669"/>
    <property type="project" value="UniProtKB-UniPathway"/>
</dbReference>
<keyword evidence="4" id="KW-0337">GPI-anchor biosynthesis</keyword>
<evidence type="ECO:0000313" key="14">
    <source>
        <dbReference type="Proteomes" id="UP000019763"/>
    </source>
</evidence>
<organism evidence="13 14">
    <name type="scientific">Gregarina niphandrodes</name>
    <name type="common">Septate eugregarine</name>
    <dbReference type="NCBI Taxonomy" id="110365"/>
    <lineage>
        <taxon>Eukaryota</taxon>
        <taxon>Sar</taxon>
        <taxon>Alveolata</taxon>
        <taxon>Apicomplexa</taxon>
        <taxon>Conoidasida</taxon>
        <taxon>Gregarinasina</taxon>
        <taxon>Eugregarinorida</taxon>
        <taxon>Gregarinidae</taxon>
        <taxon>Gregarina</taxon>
    </lineage>
</organism>
<protein>
    <recommendedName>
        <fullName evidence="11">GPI mannosyltransferase I</fullName>
    </recommendedName>
</protein>
<keyword evidence="9 12" id="KW-1133">Transmembrane helix</keyword>
<dbReference type="PANTHER" id="PTHR12886:SF0">
    <property type="entry name" value="GPI MANNOSYLTRANSFERASE 1"/>
    <property type="match status" value="1"/>
</dbReference>
<evidence type="ECO:0000256" key="1">
    <source>
        <dbReference type="ARBA" id="ARBA00004477"/>
    </source>
</evidence>
<keyword evidence="7 12" id="KW-0812">Transmembrane</keyword>
<dbReference type="RefSeq" id="XP_011128956.1">
    <property type="nucleotide sequence ID" value="XM_011130654.1"/>
</dbReference>
<comment type="subcellular location">
    <subcellularLocation>
        <location evidence="1">Endoplasmic reticulum membrane</location>
        <topology evidence="1">Multi-pass membrane protein</topology>
    </subcellularLocation>
</comment>
<dbReference type="InterPro" id="IPR011989">
    <property type="entry name" value="ARM-like"/>
</dbReference>
<dbReference type="GO" id="GO:0004376">
    <property type="term" value="F:GPI mannosyltransferase activity"/>
    <property type="evidence" value="ECO:0007669"/>
    <property type="project" value="InterPro"/>
</dbReference>
<dbReference type="GO" id="GO:1990529">
    <property type="term" value="C:glycosylphosphatidylinositol-mannosyltransferase I complex"/>
    <property type="evidence" value="ECO:0007669"/>
    <property type="project" value="TreeGrafter"/>
</dbReference>
<dbReference type="VEuPathDB" id="CryptoDB:GNI_015210"/>
<keyword evidence="6" id="KW-0808">Transferase</keyword>
<evidence type="ECO:0000256" key="3">
    <source>
        <dbReference type="ARBA" id="ARBA00011071"/>
    </source>
</evidence>
<dbReference type="InterPro" id="IPR000225">
    <property type="entry name" value="Armadillo"/>
</dbReference>
<dbReference type="SUPFAM" id="SSF48371">
    <property type="entry name" value="ARM repeat"/>
    <property type="match status" value="4"/>
</dbReference>
<dbReference type="SMART" id="SM00185">
    <property type="entry name" value="ARM"/>
    <property type="match status" value="6"/>
</dbReference>
<evidence type="ECO:0000256" key="2">
    <source>
        <dbReference type="ARBA" id="ARBA00004687"/>
    </source>
</evidence>
<comment type="pathway">
    <text evidence="2">Glycolipid biosynthesis; glycosylphosphatidylinositol-anchor biosynthesis.</text>
</comment>